<keyword evidence="5" id="KW-1185">Reference proteome</keyword>
<dbReference type="EMBL" id="JAULSX010000001">
    <property type="protein sequence ID" value="KAK3499152.1"/>
    <property type="molecule type" value="Genomic_DNA"/>
</dbReference>
<sequence length="678" mass="73001">MPPTLGLRRALQSRGRGLGFGQRTAPSSVCLFCSFATRPSTFPTSSPLNKLRATRAKPQEAPAVRPRYQSTGATPLRPFISSPSDVVDTAAEPEPIDPRKDLESALRDLQTLAPNHVNLPRLQLALRNLSQDPGHESIRVAFLGLTTGDKPQHTARELLRLALADPLKSAQNWEAQLKAHDPSKPLIVHIGPPEEQATPLSLAASEHVIPEITVPSHIYNDANLEMIVMEADQATVAQAGEQPHTFDEAVLVPAVDTAATTAGHSAPIVTPVHMAVLVADGVLGAASILSLPISPESQDTITAVANFKRISAEDKAACPSLVITSVEAGAQGLDLFRESASNAMKYEALWTEAGVGHINKWLRSNVLSQAEQEGTTKAPVRKLIESILHNAGAALQAAEYRDMKVSVEGGPSPHTIARLNQALADWAKDAHEELQQQLEIAFVGEAWRQMNWWKLFWRVDDVGMLSSEMIAQRFLPEAEKRLIFLAGRLQEAGITTAGGGKPVTYSGPAVPPSFPEGESSVATTATATTTTESETKGTWPAHIPFTRNYLLAETVPALQALAQKLVLQSSTLAGATTALGGMSWLSGFGIYECGAVAALGIVLSLRGLQKRWERARDFWEGEVREEGRKAVRATEASIAELLDSISPEVPEDVAVEIEELKEAKSVLKRAEEALARLK</sequence>
<accession>A0AAJ0IEX9</accession>
<dbReference type="InterPro" id="IPR056196">
    <property type="entry name" value="Mmc1_C"/>
</dbReference>
<organism evidence="4 5">
    <name type="scientific">Neurospora hispaniola</name>
    <dbReference type="NCBI Taxonomy" id="588809"/>
    <lineage>
        <taxon>Eukaryota</taxon>
        <taxon>Fungi</taxon>
        <taxon>Dikarya</taxon>
        <taxon>Ascomycota</taxon>
        <taxon>Pezizomycotina</taxon>
        <taxon>Sordariomycetes</taxon>
        <taxon>Sordariomycetidae</taxon>
        <taxon>Sordariales</taxon>
        <taxon>Sordariaceae</taxon>
        <taxon>Neurospora</taxon>
    </lineage>
</organism>
<gene>
    <name evidence="4" type="ORF">B0T23DRAFT_9724</name>
</gene>
<dbReference type="Pfam" id="PF23867">
    <property type="entry name" value="Mmc1_N"/>
    <property type="match status" value="1"/>
</dbReference>
<keyword evidence="2" id="KW-0812">Transmembrane</keyword>
<dbReference type="Pfam" id="PF23868">
    <property type="entry name" value="Mmc1_C"/>
    <property type="match status" value="1"/>
</dbReference>
<evidence type="ECO:0000259" key="3">
    <source>
        <dbReference type="Pfam" id="PF23868"/>
    </source>
</evidence>
<dbReference type="PANTHER" id="PTHR38644:SF1">
    <property type="entry name" value="EXPRESSED PROTEIN"/>
    <property type="match status" value="1"/>
</dbReference>
<feature type="transmembrane region" description="Helical" evidence="2">
    <location>
        <begin position="584"/>
        <end position="605"/>
    </location>
</feature>
<dbReference type="Proteomes" id="UP001285908">
    <property type="component" value="Unassembled WGS sequence"/>
</dbReference>
<keyword evidence="2" id="KW-0472">Membrane</keyword>
<feature type="region of interest" description="Disordered" evidence="1">
    <location>
        <begin position="55"/>
        <end position="97"/>
    </location>
</feature>
<dbReference type="AlphaFoldDB" id="A0AAJ0IEX9"/>
<evidence type="ECO:0000313" key="4">
    <source>
        <dbReference type="EMBL" id="KAK3499152.1"/>
    </source>
</evidence>
<keyword evidence="2" id="KW-1133">Transmembrane helix</keyword>
<protein>
    <recommendedName>
        <fullName evidence="3">Mmc1 C-terminal domain-containing protein</fullName>
    </recommendedName>
</protein>
<evidence type="ECO:0000256" key="2">
    <source>
        <dbReference type="SAM" id="Phobius"/>
    </source>
</evidence>
<feature type="domain" description="Mmc1 C-terminal" evidence="3">
    <location>
        <begin position="420"/>
        <end position="628"/>
    </location>
</feature>
<dbReference type="RefSeq" id="XP_062696785.1">
    <property type="nucleotide sequence ID" value="XM_062842073.1"/>
</dbReference>
<comment type="caution">
    <text evidence="4">The sequence shown here is derived from an EMBL/GenBank/DDBJ whole genome shotgun (WGS) entry which is preliminary data.</text>
</comment>
<name>A0AAJ0IEX9_9PEZI</name>
<proteinExistence type="predicted"/>
<dbReference type="PANTHER" id="PTHR38644">
    <property type="entry name" value="EXPRESSED PROTEIN"/>
    <property type="match status" value="1"/>
</dbReference>
<evidence type="ECO:0000256" key="1">
    <source>
        <dbReference type="SAM" id="MobiDB-lite"/>
    </source>
</evidence>
<dbReference type="GeneID" id="87879695"/>
<evidence type="ECO:0000313" key="5">
    <source>
        <dbReference type="Proteomes" id="UP001285908"/>
    </source>
</evidence>
<reference evidence="4 5" key="1">
    <citation type="journal article" date="2023" name="Mol. Phylogenet. Evol.">
        <title>Genome-scale phylogeny and comparative genomics of the fungal order Sordariales.</title>
        <authorList>
            <person name="Hensen N."/>
            <person name="Bonometti L."/>
            <person name="Westerberg I."/>
            <person name="Brannstrom I.O."/>
            <person name="Guillou S."/>
            <person name="Cros-Aarteil S."/>
            <person name="Calhoun S."/>
            <person name="Haridas S."/>
            <person name="Kuo A."/>
            <person name="Mondo S."/>
            <person name="Pangilinan J."/>
            <person name="Riley R."/>
            <person name="LaButti K."/>
            <person name="Andreopoulos B."/>
            <person name="Lipzen A."/>
            <person name="Chen C."/>
            <person name="Yan M."/>
            <person name="Daum C."/>
            <person name="Ng V."/>
            <person name="Clum A."/>
            <person name="Steindorff A."/>
            <person name="Ohm R.A."/>
            <person name="Martin F."/>
            <person name="Silar P."/>
            <person name="Natvig D.O."/>
            <person name="Lalanne C."/>
            <person name="Gautier V."/>
            <person name="Ament-Velasquez S.L."/>
            <person name="Kruys A."/>
            <person name="Hutchinson M.I."/>
            <person name="Powell A.J."/>
            <person name="Barry K."/>
            <person name="Miller A.N."/>
            <person name="Grigoriev I.V."/>
            <person name="Debuchy R."/>
            <person name="Gladieux P."/>
            <person name="Hiltunen Thoren M."/>
            <person name="Johannesson H."/>
        </authorList>
    </citation>
    <scope>NUCLEOTIDE SEQUENCE [LARGE SCALE GENOMIC DNA]</scope>
    <source>
        <strain evidence="4 5">FGSC 10403</strain>
    </source>
</reference>